<evidence type="ECO:0000313" key="3">
    <source>
        <dbReference type="Proteomes" id="UP000053186"/>
    </source>
</evidence>
<protein>
    <submittedName>
        <fullName evidence="2">Uncharacterized protein</fullName>
    </submittedName>
</protein>
<proteinExistence type="predicted"/>
<feature type="compositionally biased region" description="Basic and acidic residues" evidence="1">
    <location>
        <begin position="20"/>
        <end position="37"/>
    </location>
</feature>
<sequence>MGARFWEGGGAGLSEAASFFRERSTTRRSGSEKRRTETSTGAFRRTWTRTRLPSGTVCTETTSGEFTTWSKAPAFTPTRIRVRRPFSWESVWATSREGRSKTRRVKPSCTPTRGKAQARFHTRRRSQGNTRIYAPF</sequence>
<organism evidence="2 3">
    <name type="scientific">Thermus parvatiensis</name>
    <dbReference type="NCBI Taxonomy" id="456163"/>
    <lineage>
        <taxon>Bacteria</taxon>
        <taxon>Thermotogati</taxon>
        <taxon>Deinococcota</taxon>
        <taxon>Deinococci</taxon>
        <taxon>Thermales</taxon>
        <taxon>Thermaceae</taxon>
        <taxon>Thermus</taxon>
    </lineage>
</organism>
<evidence type="ECO:0000256" key="1">
    <source>
        <dbReference type="SAM" id="MobiDB-lite"/>
    </source>
</evidence>
<accession>H7GH28</accession>
<reference evidence="2 3" key="1">
    <citation type="journal article" date="2012" name="J. Bacteriol.">
        <title>Draft genome sequence of Thermus sp. strain RL, isolated from a hot water spring located atop the Himalayan ranges at Manikaran, India.</title>
        <authorList>
            <person name="Dwivedi V."/>
            <person name="Sangwan N."/>
            <person name="Nigam A."/>
            <person name="Garg N."/>
            <person name="Niharika N."/>
            <person name="Khurana P."/>
            <person name="Khurana J.P."/>
            <person name="Lal R."/>
        </authorList>
    </citation>
    <scope>NUCLEOTIDE SEQUENCE [LARGE SCALE GENOMIC DNA]</scope>
    <source>
        <strain evidence="2 3">RL</strain>
    </source>
</reference>
<dbReference type="Proteomes" id="UP000053186">
    <property type="component" value="Unassembled WGS sequence"/>
</dbReference>
<name>H7GH28_9DEIN</name>
<gene>
    <name evidence="2" type="ORF">RLTM_07733</name>
</gene>
<dbReference type="EMBL" id="AIJQ01000012">
    <property type="protein sequence ID" value="EIA38920.1"/>
    <property type="molecule type" value="Genomic_DNA"/>
</dbReference>
<comment type="caution">
    <text evidence="2">The sequence shown here is derived from an EMBL/GenBank/DDBJ whole genome shotgun (WGS) entry which is preliminary data.</text>
</comment>
<dbReference type="AlphaFoldDB" id="H7GH28"/>
<feature type="region of interest" description="Disordered" evidence="1">
    <location>
        <begin position="17"/>
        <end position="45"/>
    </location>
</feature>
<evidence type="ECO:0000313" key="2">
    <source>
        <dbReference type="EMBL" id="EIA38920.1"/>
    </source>
</evidence>
<keyword evidence="3" id="KW-1185">Reference proteome</keyword>